<evidence type="ECO:0000256" key="2">
    <source>
        <dbReference type="SAM" id="SignalP"/>
    </source>
</evidence>
<organism evidence="3 4">
    <name type="scientific">Aspergillus keveii</name>
    <dbReference type="NCBI Taxonomy" id="714993"/>
    <lineage>
        <taxon>Eukaryota</taxon>
        <taxon>Fungi</taxon>
        <taxon>Dikarya</taxon>
        <taxon>Ascomycota</taxon>
        <taxon>Pezizomycotina</taxon>
        <taxon>Eurotiomycetes</taxon>
        <taxon>Eurotiomycetidae</taxon>
        <taxon>Eurotiales</taxon>
        <taxon>Aspergillaceae</taxon>
        <taxon>Aspergillus</taxon>
        <taxon>Aspergillus subgen. Nidulantes</taxon>
    </lineage>
</organism>
<dbReference type="Proteomes" id="UP001610563">
    <property type="component" value="Unassembled WGS sequence"/>
</dbReference>
<dbReference type="PANTHER" id="PTHR32161:SF8">
    <property type="entry name" value="DPP6 N-TERMINAL DOMAIN-LIKE PROTEIN"/>
    <property type="match status" value="1"/>
</dbReference>
<evidence type="ECO:0000313" key="4">
    <source>
        <dbReference type="Proteomes" id="UP001610563"/>
    </source>
</evidence>
<dbReference type="PROSITE" id="PS51257">
    <property type="entry name" value="PROKAR_LIPOPROTEIN"/>
    <property type="match status" value="1"/>
</dbReference>
<protein>
    <recommendedName>
        <fullName evidence="5">Tat pathway signal sequence domain-containing protein</fullName>
    </recommendedName>
</protein>
<feature type="compositionally biased region" description="Low complexity" evidence="1">
    <location>
        <begin position="37"/>
        <end position="61"/>
    </location>
</feature>
<reference evidence="3 4" key="1">
    <citation type="submission" date="2024-07" db="EMBL/GenBank/DDBJ databases">
        <title>Section-level genome sequencing and comparative genomics of Aspergillus sections Usti and Cavernicolus.</title>
        <authorList>
            <consortium name="Lawrence Berkeley National Laboratory"/>
            <person name="Nybo J.L."/>
            <person name="Vesth T.C."/>
            <person name="Theobald S."/>
            <person name="Frisvad J.C."/>
            <person name="Larsen T.O."/>
            <person name="Kjaerboelling I."/>
            <person name="Rothschild-Mancinelli K."/>
            <person name="Lyhne E.K."/>
            <person name="Kogle M.E."/>
            <person name="Barry K."/>
            <person name="Clum A."/>
            <person name="Na H."/>
            <person name="Ledsgaard L."/>
            <person name="Lin J."/>
            <person name="Lipzen A."/>
            <person name="Kuo A."/>
            <person name="Riley R."/>
            <person name="Mondo S."/>
            <person name="Labutti K."/>
            <person name="Haridas S."/>
            <person name="Pangalinan J."/>
            <person name="Salamov A.A."/>
            <person name="Simmons B.A."/>
            <person name="Magnuson J.K."/>
            <person name="Chen J."/>
            <person name="Drula E."/>
            <person name="Henrissat B."/>
            <person name="Wiebenga A."/>
            <person name="Lubbers R.J."/>
            <person name="Gomes A.C."/>
            <person name="Makela M.R."/>
            <person name="Stajich J."/>
            <person name="Grigoriev I.V."/>
            <person name="Mortensen U.H."/>
            <person name="De Vries R.P."/>
            <person name="Baker S.E."/>
            <person name="Andersen M.R."/>
        </authorList>
    </citation>
    <scope>NUCLEOTIDE SEQUENCE [LARGE SCALE GENOMIC DNA]</scope>
    <source>
        <strain evidence="3 4">CBS 209.92</strain>
    </source>
</reference>
<dbReference type="SUPFAM" id="SSF82171">
    <property type="entry name" value="DPP6 N-terminal domain-like"/>
    <property type="match status" value="1"/>
</dbReference>
<feature type="chain" id="PRO_5047247825" description="Tat pathway signal sequence domain-containing protein" evidence="2">
    <location>
        <begin position="25"/>
        <end position="682"/>
    </location>
</feature>
<dbReference type="InterPro" id="IPR011042">
    <property type="entry name" value="6-blade_b-propeller_TolB-like"/>
</dbReference>
<feature type="signal peptide" evidence="2">
    <location>
        <begin position="1"/>
        <end position="24"/>
    </location>
</feature>
<keyword evidence="4" id="KW-1185">Reference proteome</keyword>
<evidence type="ECO:0008006" key="5">
    <source>
        <dbReference type="Google" id="ProtNLM"/>
    </source>
</evidence>
<comment type="caution">
    <text evidence="3">The sequence shown here is derived from an EMBL/GenBank/DDBJ whole genome shotgun (WGS) entry which is preliminary data.</text>
</comment>
<keyword evidence="2" id="KW-0732">Signal</keyword>
<dbReference type="EMBL" id="JBFTWV010000027">
    <property type="protein sequence ID" value="KAL2796374.1"/>
    <property type="molecule type" value="Genomic_DNA"/>
</dbReference>
<gene>
    <name evidence="3" type="ORF">BJX66DRAFT_336124</name>
</gene>
<evidence type="ECO:0000256" key="1">
    <source>
        <dbReference type="SAM" id="MobiDB-lite"/>
    </source>
</evidence>
<evidence type="ECO:0000313" key="3">
    <source>
        <dbReference type="EMBL" id="KAL2796374.1"/>
    </source>
</evidence>
<dbReference type="Pfam" id="PF07676">
    <property type="entry name" value="PD40"/>
    <property type="match status" value="4"/>
</dbReference>
<dbReference type="InterPro" id="IPR011659">
    <property type="entry name" value="WD40"/>
</dbReference>
<name>A0ABR4GBH0_9EURO</name>
<accession>A0ABR4GBH0</accession>
<dbReference type="Gene3D" id="2.120.10.30">
    <property type="entry name" value="TolB, C-terminal domain"/>
    <property type="match status" value="2"/>
</dbReference>
<proteinExistence type="predicted"/>
<dbReference type="PANTHER" id="PTHR32161">
    <property type="entry name" value="DPP6 N-TERMINAL DOMAIN-LIKE PROTEIN"/>
    <property type="match status" value="1"/>
</dbReference>
<feature type="region of interest" description="Disordered" evidence="1">
    <location>
        <begin position="37"/>
        <end position="65"/>
    </location>
</feature>
<sequence>MRMQLQAFVPLGLGLGLLVAPALSGCPYASQIQQQSLSSIPPHATPSLSPSSSPTSTPPSTTKKDLFLMNRIAPSTSELYISHADGSNERPLLPSTQAIYEYHASFSPDGQWITCTAERTGDGNSDIYRVRPDGSDLQTLLSTPSMEDSVVLSPDGKYAAYVSTANGYWSHIWILEIETQRRWNVTDTPLARKDLDTAMMNGYFRPDWSPDGDWIVFSSDRNTEWAGHGDPTFQGLSGWEHTQELSIYAVRRDGSGFRKVVSKEGYSLGSPKWSPNGKRIIYYEMTREATWGAHRPESVDSTSSVIVSVDFATGTDRKVEVGGEGVKTFPQFLSNGTVGYHLKGTEREGIYTTDGVYLNRTVRSPAWSPDGKMVVYEKTGWNARPMKKELYSWSSEWEYRFTDVFPQLSNQNRLAITEKQLGNSSIISMNLDGSDEVMAYDNSKSTLVSSALVSKGLAGAFQPSWSPDSEWLVFGEGAWFQSRAETGGWLVRATANGSYFEVLTHSNSSIANTSIINSGFPSYSHDGTKIVFRVWGVNSTNGDPSQLGLRILDLNTGNITVLTDQWDNLPFFSPAETPERIVFTRKTGVYNYDICTIRADGTDLRVLTSSGANDAHAVWSHDGRIMYSTGMFGFQYECALYDQTFQPYGQIMIMDADGRNKRVLTDSIWEDSMPLLVPREAL</sequence>